<comment type="caution">
    <text evidence="1">The sequence shown here is derived from an EMBL/GenBank/DDBJ whole genome shotgun (WGS) entry which is preliminary data.</text>
</comment>
<dbReference type="GO" id="GO:0016740">
    <property type="term" value="F:transferase activity"/>
    <property type="evidence" value="ECO:0007669"/>
    <property type="project" value="UniProtKB-KW"/>
</dbReference>
<dbReference type="OrthoDB" id="10251079at2759"/>
<protein>
    <submittedName>
        <fullName evidence="1">CDP-diacylglycerol-inositol 3-phosphatidyltransferase</fullName>
    </submittedName>
</protein>
<proteinExistence type="predicted"/>
<dbReference type="AlphaFoldDB" id="A0A3A2ZJ05"/>
<evidence type="ECO:0000313" key="2">
    <source>
        <dbReference type="Proteomes" id="UP000266188"/>
    </source>
</evidence>
<dbReference type="EMBL" id="MVGC01000690">
    <property type="protein sequence ID" value="RJE17855.1"/>
    <property type="molecule type" value="Genomic_DNA"/>
</dbReference>
<keyword evidence="1" id="KW-0808">Transferase</keyword>
<reference evidence="2" key="1">
    <citation type="submission" date="2017-02" db="EMBL/GenBank/DDBJ databases">
        <authorList>
            <person name="Tafer H."/>
            <person name="Lopandic K."/>
        </authorList>
    </citation>
    <scope>NUCLEOTIDE SEQUENCE [LARGE SCALE GENOMIC DNA]</scope>
    <source>
        <strain evidence="2">CBS 366.77</strain>
    </source>
</reference>
<keyword evidence="2" id="KW-1185">Reference proteome</keyword>
<sequence length="85" mass="9541">MERGSNGVGSVSSKRLFLRVPANPKISANKVDDTIPWVLLYVSSVFMLFKQYVNVVQLVEASKLLVQGDVEMRKKAQLTESKRNT</sequence>
<organism evidence="1 2">
    <name type="scientific">Aspergillus sclerotialis</name>
    <dbReference type="NCBI Taxonomy" id="2070753"/>
    <lineage>
        <taxon>Eukaryota</taxon>
        <taxon>Fungi</taxon>
        <taxon>Dikarya</taxon>
        <taxon>Ascomycota</taxon>
        <taxon>Pezizomycotina</taxon>
        <taxon>Eurotiomycetes</taxon>
        <taxon>Eurotiomycetidae</taxon>
        <taxon>Eurotiales</taxon>
        <taxon>Aspergillaceae</taxon>
        <taxon>Aspergillus</taxon>
        <taxon>Aspergillus subgen. Polypaecilum</taxon>
    </lineage>
</organism>
<name>A0A3A2ZJ05_9EURO</name>
<accession>A0A3A2ZJ05</accession>
<dbReference type="Proteomes" id="UP000266188">
    <property type="component" value="Unassembled WGS sequence"/>
</dbReference>
<evidence type="ECO:0000313" key="1">
    <source>
        <dbReference type="EMBL" id="RJE17855.1"/>
    </source>
</evidence>
<gene>
    <name evidence="1" type="ORF">PHISCL_09812</name>
</gene>
<dbReference type="STRING" id="2070753.A0A3A2ZJ05"/>